<proteinExistence type="predicted"/>
<keyword evidence="2" id="KW-0472">Membrane</keyword>
<dbReference type="Ensembl" id="ENSPANT00000081994.1">
    <property type="protein sequence ID" value="ENSPANP00000055172.1"/>
    <property type="gene ID" value="ENSPANG00000038448.1"/>
</dbReference>
<protein>
    <submittedName>
        <fullName evidence="3">Uncharacterized protein</fullName>
    </submittedName>
</protein>
<dbReference type="AlphaFoldDB" id="A0A8I5R813"/>
<reference evidence="3" key="3">
    <citation type="submission" date="2025-09" db="UniProtKB">
        <authorList>
            <consortium name="Ensembl"/>
        </authorList>
    </citation>
    <scope>IDENTIFICATION</scope>
</reference>
<dbReference type="PANTHER" id="PTHR12138">
    <property type="entry name" value="PRIMATE-EXPANDED PROTEIN FAMILY"/>
    <property type="match status" value="1"/>
</dbReference>
<dbReference type="PANTHER" id="PTHR12138:SF154">
    <property type="entry name" value="PROTEIN-SERINE_THREONINE PHOSPHATASE"/>
    <property type="match status" value="1"/>
</dbReference>
<name>A0A8I5R813_PAPAN</name>
<evidence type="ECO:0000313" key="4">
    <source>
        <dbReference type="Proteomes" id="UP000028761"/>
    </source>
</evidence>
<sequence>MRPQAGSFHRDVRDFKGMAPRPGLPARVAHGCAHPHSLGHSPRCPRVPGGCRDPNAGCLAFHIIIFFFFFFLRQGLALLPKLECSGAITVHCSLHLPGPRDPLTSASQVAGTTGMHCHAQHYDFQASEFFLYLTSSHPSQPPSLFFSPFALCLPSSLLHSLHFCPLITTSAPPPPPPSPVPPPLPLREPALAPPMSLLALGQFPFCSPRGSLLPFCLLLSSAFLLPLFLSTPFSPHSPILSLDLKKESAREWTTMLEPAVSARAGRAHPIPPVQERRVGTEGLAPGEIQRLSDPPGPHLQRQGMEQGHSLKTPFTSLYSNCPGLGSQERPCIWPEQNL</sequence>
<reference evidence="3" key="2">
    <citation type="submission" date="2025-08" db="UniProtKB">
        <authorList>
            <consortium name="Ensembl"/>
        </authorList>
    </citation>
    <scope>IDENTIFICATION</scope>
</reference>
<feature type="region of interest" description="Disordered" evidence="1">
    <location>
        <begin position="286"/>
        <end position="305"/>
    </location>
</feature>
<reference evidence="3 4" key="1">
    <citation type="submission" date="2012-03" db="EMBL/GenBank/DDBJ databases">
        <title>Whole Genome Assembly of Papio anubis.</title>
        <authorList>
            <person name="Liu Y.L."/>
            <person name="Abraham K.A."/>
            <person name="Akbar H.A."/>
            <person name="Ali S.A."/>
            <person name="Anosike U.A."/>
            <person name="Aqrawi P.A."/>
            <person name="Arias F.A."/>
            <person name="Attaway T.A."/>
            <person name="Awwad R.A."/>
            <person name="Babu C.B."/>
            <person name="Bandaranaike D.B."/>
            <person name="Battles P.B."/>
            <person name="Bell A.B."/>
            <person name="Beltran B.B."/>
            <person name="Berhane-Mersha D.B."/>
            <person name="Bess C.B."/>
            <person name="Bickham C.B."/>
            <person name="Bolden T.B."/>
            <person name="Carter K.C."/>
            <person name="Chau D.C."/>
            <person name="Chavez A.C."/>
            <person name="Clerc-Blankenburg K.C."/>
            <person name="Coyle M.C."/>
            <person name="Dao M.D."/>
            <person name="Davila M.L.D."/>
            <person name="Davy-Carroll L.D."/>
            <person name="Denson S.D."/>
            <person name="Dinh H.D."/>
            <person name="Fernandez S.F."/>
            <person name="Fernando P.F."/>
            <person name="Forbes L.F."/>
            <person name="Francis C.F."/>
            <person name="Francisco L.F."/>
            <person name="Fu Q.F."/>
            <person name="Garcia-Iii R.G."/>
            <person name="Garrett T.G."/>
            <person name="Gross S.G."/>
            <person name="Gubbala S.G."/>
            <person name="Hirani K.H."/>
            <person name="Hogues M.H."/>
            <person name="Hollins B.H."/>
            <person name="Jackson L.J."/>
            <person name="Javaid M.J."/>
            <person name="Jhangiani S.J."/>
            <person name="Johnson A.J."/>
            <person name="Johnson B.J."/>
            <person name="Jones J.J."/>
            <person name="Joshi V.J."/>
            <person name="Kalu J.K."/>
            <person name="Khan N.K."/>
            <person name="Korchina V.K."/>
            <person name="Kovar C.K."/>
            <person name="Lago L.L."/>
            <person name="Lara F.L."/>
            <person name="Le T.-K.L."/>
            <person name="Lee S.L."/>
            <person name="Legall-Iii F.L."/>
            <person name="Lemon S.L."/>
            <person name="Liu J.L."/>
            <person name="Liu Y.-S.L."/>
            <person name="Liyanage D.L."/>
            <person name="Lopez J.L."/>
            <person name="Lorensuhewa L.L."/>
            <person name="Mata R.M."/>
            <person name="Mathew T.M."/>
            <person name="Mercado C.M."/>
            <person name="Mercado I.M."/>
            <person name="Morales K.M."/>
            <person name="Morgan M.M."/>
            <person name="Munidasa M.M."/>
            <person name="Ngo D.N."/>
            <person name="Nguyen L.N."/>
            <person name="Nguyen T.N."/>
            <person name="Nguyen N.N."/>
            <person name="Obregon M.O."/>
            <person name="Okwuonu G.O."/>
            <person name="Ongeri F.O."/>
            <person name="Onwere C.O."/>
            <person name="Osifeso I.O."/>
            <person name="Parra A.P."/>
            <person name="Patil S.P."/>
            <person name="Perez A.P."/>
            <person name="Perez Y.P."/>
            <person name="Pham C.P."/>
            <person name="Pu L.-L.P."/>
            <person name="Puazo M.P."/>
            <person name="Quiroz J.Q."/>
            <person name="Rouhana J.R."/>
            <person name="Ruiz M.R."/>
            <person name="Ruiz S.-J.R."/>
            <person name="Saada N.S."/>
            <person name="Santibanez J.S."/>
            <person name="Scheel M.S."/>
            <person name="Schneider B.S."/>
            <person name="Simmons D.S."/>
            <person name="Sisson I.S."/>
            <person name="Tang L.-Y.T."/>
            <person name="Thornton R.T."/>
            <person name="Tisius J.T."/>
            <person name="Toledanes G.T."/>
            <person name="Trejos Z.T."/>
            <person name="Usmani K.U."/>
            <person name="Varghese R.V."/>
            <person name="Vattathil S.V."/>
            <person name="Vee V.V."/>
            <person name="Walker D.W."/>
            <person name="Weissenberger G.W."/>
            <person name="White C.W."/>
            <person name="Williams A.W."/>
            <person name="Woodworth J.W."/>
            <person name="Wright R.W."/>
            <person name="Zhu Y.Z."/>
            <person name="Han Y.H."/>
            <person name="Newsham I.N."/>
            <person name="Nazareth L.N."/>
            <person name="Worley K.W."/>
            <person name="Muzny D.M."/>
            <person name="Rogers J.R."/>
            <person name="Gibbs R.G."/>
        </authorList>
    </citation>
    <scope>NUCLEOTIDE SEQUENCE [LARGE SCALE GENOMIC DNA]</scope>
</reference>
<keyword evidence="2" id="KW-1133">Transmembrane helix</keyword>
<organism evidence="3 4">
    <name type="scientific">Papio anubis</name>
    <name type="common">Olive baboon</name>
    <dbReference type="NCBI Taxonomy" id="9555"/>
    <lineage>
        <taxon>Eukaryota</taxon>
        <taxon>Metazoa</taxon>
        <taxon>Chordata</taxon>
        <taxon>Craniata</taxon>
        <taxon>Vertebrata</taxon>
        <taxon>Euteleostomi</taxon>
        <taxon>Mammalia</taxon>
        <taxon>Eutheria</taxon>
        <taxon>Euarchontoglires</taxon>
        <taxon>Primates</taxon>
        <taxon>Haplorrhini</taxon>
        <taxon>Catarrhini</taxon>
        <taxon>Cercopithecidae</taxon>
        <taxon>Cercopithecinae</taxon>
        <taxon>Papio</taxon>
    </lineage>
</organism>
<evidence type="ECO:0000256" key="2">
    <source>
        <dbReference type="SAM" id="Phobius"/>
    </source>
</evidence>
<evidence type="ECO:0000256" key="1">
    <source>
        <dbReference type="SAM" id="MobiDB-lite"/>
    </source>
</evidence>
<feature type="transmembrane region" description="Helical" evidence="2">
    <location>
        <begin position="54"/>
        <end position="72"/>
    </location>
</feature>
<keyword evidence="2" id="KW-0812">Transmembrane</keyword>
<dbReference type="Proteomes" id="UP000028761">
    <property type="component" value="Chromosome 18"/>
</dbReference>
<evidence type="ECO:0000313" key="3">
    <source>
        <dbReference type="Ensembl" id="ENSPANP00000055172.1"/>
    </source>
</evidence>
<accession>A0A8I5R813</accession>
<keyword evidence="4" id="KW-1185">Reference proteome</keyword>
<dbReference type="GeneTree" id="ENSGT01030000238537"/>